<evidence type="ECO:0000313" key="1">
    <source>
        <dbReference type="EMBL" id="KAI9200083.1"/>
    </source>
</evidence>
<evidence type="ECO:0000313" key="2">
    <source>
        <dbReference type="Proteomes" id="UP001064489"/>
    </source>
</evidence>
<keyword evidence="2" id="KW-1185">Reference proteome</keyword>
<dbReference type="AlphaFoldDB" id="A0AAD5P4A1"/>
<dbReference type="EMBL" id="JAJSOW010000001">
    <property type="protein sequence ID" value="KAI9200083.1"/>
    <property type="molecule type" value="Genomic_DNA"/>
</dbReference>
<reference evidence="1" key="2">
    <citation type="submission" date="2023-02" db="EMBL/GenBank/DDBJ databases">
        <authorList>
            <person name="Swenson N.G."/>
            <person name="Wegrzyn J.L."/>
            <person name="Mcevoy S.L."/>
        </authorList>
    </citation>
    <scope>NUCLEOTIDE SEQUENCE</scope>
    <source>
        <strain evidence="1">91603</strain>
        <tissue evidence="1">Leaf</tissue>
    </source>
</reference>
<protein>
    <submittedName>
        <fullName evidence="1">Uncharacterized protein</fullName>
    </submittedName>
</protein>
<dbReference type="Proteomes" id="UP001064489">
    <property type="component" value="Chromosome 9"/>
</dbReference>
<accession>A0AAD5P4A1</accession>
<comment type="caution">
    <text evidence="1">The sequence shown here is derived from an EMBL/GenBank/DDBJ whole genome shotgun (WGS) entry which is preliminary data.</text>
</comment>
<sequence>MVCVEANRQDAMLGGKIGEGAVMASQKTPTSKKDRKCTHCNVKAYEIHKKAEVDYDFEAFGDDMDAEGPKKSNPIIDKWIEPPCLTKCSLLLRRLVDEIHLHLLVLRHLPVYEATVFEGEDENFIDVMLGGVGAVAVEGDGVTIQNLLEHDTHLFGNKDKKRMEINDLLLLREEIRSPPAVRRSPDDEVFGDLLAARNEGHHHSGAA</sequence>
<organism evidence="1 2">
    <name type="scientific">Acer negundo</name>
    <name type="common">Box elder</name>
    <dbReference type="NCBI Taxonomy" id="4023"/>
    <lineage>
        <taxon>Eukaryota</taxon>
        <taxon>Viridiplantae</taxon>
        <taxon>Streptophyta</taxon>
        <taxon>Embryophyta</taxon>
        <taxon>Tracheophyta</taxon>
        <taxon>Spermatophyta</taxon>
        <taxon>Magnoliopsida</taxon>
        <taxon>eudicotyledons</taxon>
        <taxon>Gunneridae</taxon>
        <taxon>Pentapetalae</taxon>
        <taxon>rosids</taxon>
        <taxon>malvids</taxon>
        <taxon>Sapindales</taxon>
        <taxon>Sapindaceae</taxon>
        <taxon>Hippocastanoideae</taxon>
        <taxon>Acereae</taxon>
        <taxon>Acer</taxon>
    </lineage>
</organism>
<proteinExistence type="predicted"/>
<gene>
    <name evidence="1" type="ORF">LWI28_002438</name>
</gene>
<name>A0AAD5P4A1_ACENE</name>
<reference evidence="1" key="1">
    <citation type="journal article" date="2022" name="Plant J.">
        <title>Strategies of tolerance reflected in two North American maple genomes.</title>
        <authorList>
            <person name="McEvoy S.L."/>
            <person name="Sezen U.U."/>
            <person name="Trouern-Trend A."/>
            <person name="McMahon S.M."/>
            <person name="Schaberg P.G."/>
            <person name="Yang J."/>
            <person name="Wegrzyn J.L."/>
            <person name="Swenson N.G."/>
        </authorList>
    </citation>
    <scope>NUCLEOTIDE SEQUENCE</scope>
    <source>
        <strain evidence="1">91603</strain>
    </source>
</reference>